<keyword evidence="1" id="KW-0812">Transmembrane</keyword>
<accession>A0A1F5YHV0</accession>
<comment type="caution">
    <text evidence="2">The sequence shown here is derived from an EMBL/GenBank/DDBJ whole genome shotgun (WGS) entry which is preliminary data.</text>
</comment>
<proteinExistence type="predicted"/>
<gene>
    <name evidence="2" type="ORF">A2Y99_00255</name>
</gene>
<dbReference type="Proteomes" id="UP000178230">
    <property type="component" value="Unassembled WGS sequence"/>
</dbReference>
<evidence type="ECO:0000256" key="1">
    <source>
        <dbReference type="SAM" id="Phobius"/>
    </source>
</evidence>
<reference evidence="2 3" key="1">
    <citation type="journal article" date="2016" name="Nat. Commun.">
        <title>Thousands of microbial genomes shed light on interconnected biogeochemical processes in an aquifer system.</title>
        <authorList>
            <person name="Anantharaman K."/>
            <person name="Brown C.T."/>
            <person name="Hug L.A."/>
            <person name="Sharon I."/>
            <person name="Castelle C.J."/>
            <person name="Probst A.J."/>
            <person name="Thomas B.C."/>
            <person name="Singh A."/>
            <person name="Wilkins M.J."/>
            <person name="Karaoz U."/>
            <person name="Brodie E.L."/>
            <person name="Williams K.H."/>
            <person name="Hubbard S.S."/>
            <person name="Banfield J.F."/>
        </authorList>
    </citation>
    <scope>NUCLEOTIDE SEQUENCE [LARGE SCALE GENOMIC DNA]</scope>
</reference>
<protein>
    <submittedName>
        <fullName evidence="2">Uncharacterized protein</fullName>
    </submittedName>
</protein>
<dbReference type="Pfam" id="PF18901">
    <property type="entry name" value="DUF5657"/>
    <property type="match status" value="1"/>
</dbReference>
<dbReference type="EMBL" id="MFIY01000052">
    <property type="protein sequence ID" value="OGF99451.1"/>
    <property type="molecule type" value="Genomic_DNA"/>
</dbReference>
<dbReference type="AlphaFoldDB" id="A0A1F5YHV0"/>
<organism evidence="2 3">
    <name type="scientific">Candidatus Gottesmanbacteria bacterium RBG_13_37_7</name>
    <dbReference type="NCBI Taxonomy" id="1798369"/>
    <lineage>
        <taxon>Bacteria</taxon>
        <taxon>Candidatus Gottesmaniibacteriota</taxon>
    </lineage>
</organism>
<evidence type="ECO:0000313" key="3">
    <source>
        <dbReference type="Proteomes" id="UP000178230"/>
    </source>
</evidence>
<evidence type="ECO:0000313" key="2">
    <source>
        <dbReference type="EMBL" id="OGF99451.1"/>
    </source>
</evidence>
<name>A0A1F5YHV0_9BACT</name>
<feature type="transmembrane region" description="Helical" evidence="1">
    <location>
        <begin position="18"/>
        <end position="38"/>
    </location>
</feature>
<keyword evidence="1" id="KW-1133">Transmembrane helix</keyword>
<keyword evidence="1" id="KW-0472">Membrane</keyword>
<sequence length="78" mass="8797">MTADQMVAIIKSVNPIDIIRLFSIGILILHLGFSIVVVRQTKLMIKVIEGKMSPYVDFISVLHLLFSIFTLVWALIVL</sequence>
<dbReference type="InterPro" id="IPR043716">
    <property type="entry name" value="DUF5657"/>
</dbReference>
<feature type="transmembrane region" description="Helical" evidence="1">
    <location>
        <begin position="58"/>
        <end position="76"/>
    </location>
</feature>